<dbReference type="PANTHER" id="PTHR44119:SF1">
    <property type="entry name" value="MAGNESIUM-CHELATASE SUBUNIT CHLH, CHLOROPLASTIC"/>
    <property type="match status" value="1"/>
</dbReference>
<dbReference type="AlphaFoldDB" id="A0A7C3UC87"/>
<protein>
    <submittedName>
        <fullName evidence="3">Cobaltochelatase subunit CobN</fullName>
    </submittedName>
</protein>
<dbReference type="Pfam" id="PF02514">
    <property type="entry name" value="CobN-Mg_chel"/>
    <property type="match status" value="1"/>
</dbReference>
<accession>A0A7C3UC87</accession>
<organism evidence="3">
    <name type="scientific">Geoglobus ahangari</name>
    <dbReference type="NCBI Taxonomy" id="113653"/>
    <lineage>
        <taxon>Archaea</taxon>
        <taxon>Methanobacteriati</taxon>
        <taxon>Methanobacteriota</taxon>
        <taxon>Archaeoglobi</taxon>
        <taxon>Archaeoglobales</taxon>
        <taxon>Archaeoglobaceae</taxon>
        <taxon>Geoglobus</taxon>
    </lineage>
</organism>
<evidence type="ECO:0000313" key="3">
    <source>
        <dbReference type="EMBL" id="HGE66511.1"/>
    </source>
</evidence>
<evidence type="ECO:0000256" key="1">
    <source>
        <dbReference type="SAM" id="Coils"/>
    </source>
</evidence>
<proteinExistence type="predicted"/>
<sequence>MKKRIKILLISTVVNKSLKNAIKDVAEFCDIKLIYSHDLKKFDKSSLQALVDSADIILSDIRGDPGILNEIEFHEKDVIALVGGSSLAARAKLGKFRMPKEVASSFISDPASIKRRIENIQKAIEIAGKILPFGALRDARNYVKTLRYWVNGGYENYRNMFLHLCKVKGIDVEVKDPIEFPDFGFCHPVHGFDYRPVDKRPKIGIVFYGGMHFEQCQKTLEEIVKQFEKRNLTVVPVYSDGILNLNAIELMKDVDAILSLLWFRLNGGPMGGDPGKTIELLKKKKTKLFTPALMYNQKLLDWVRDQRGLNIVNLFASVTLPEMDGSVEPIPVCGVHDDEVVEIADRVERLCERIEKWVSLRYKPNHEKRVAIIIYDYPPGEENLGNAAYLDTFESLKVILNKLRSEGYRVETTDVGEVLLKKRLFNPKFFSEKAIDCPRLSKEDYMKFFNQLSEEMRKEVIDSYGEPPGNIMVDGEDILIPVVLFGNVAVGIQPARRKVIEEDDLLSVLHDKTKPPHHQYLAFYFWLKNIFRADAVIHLGTHGTLEFMKGKECGMSSKCWPDVLISSMPHIYVYHVTNVSEATIAKRRSYATLISYNSPPYTTADLYDEYARLEELIEEYRMERSEARAEAAKTRILELAEKLGMEKDIEKIEARIYEYKRSIIPKGLHVLGRKYESDELKEFILLFSRYDRGEIKSLYRLIAEKNGLKYEEVLENPRIMRKIEEEARKIVDEFLSGRTKKEFEQTLNFCKKIAEKFSNNELELENLIRALKGEYIEPSIGGDVIRNPEVLPTGRNLYHFDPLRIPTEAAVERGKKVARDMIEKYVKNHGKYPETVALVLWGFETAQTFGETVSQIFEFLGVEIVHKTAWEKELKIKSLEELGRPRIDVFVTICGFFRDMFPNLVELIDKAVKLVSNLPESEDLNFVRKHTRELGSQPRIFGPASTEYGTRMLQLIEDSAWKDERELADVYVSSMCYAYGKDVHGIETREQFENLLKTVDIVSQVRSSVDYEITDLDHYYEFFGGLSKAVELARGKKAEMIIVDSTREVAKVESVKESIERGTITRTLNPKWIEEMLKHGFNGVQKIADRIEYLLGLAATTNAVENRLWDKIVERFILDEELFNRMKELNIYALRKILERLLEAEKRGYWKAGELKKIVEEKYLEIDGILEEVIE</sequence>
<dbReference type="CDD" id="cd10150">
    <property type="entry name" value="CobN_like"/>
    <property type="match status" value="1"/>
</dbReference>
<reference evidence="3" key="1">
    <citation type="journal article" date="2020" name="mSystems">
        <title>Genome- and Community-Level Interaction Insights into Carbon Utilization and Element Cycling Functions of Hydrothermarchaeota in Hydrothermal Sediment.</title>
        <authorList>
            <person name="Zhou Z."/>
            <person name="Liu Y."/>
            <person name="Xu W."/>
            <person name="Pan J."/>
            <person name="Luo Z.H."/>
            <person name="Li M."/>
        </authorList>
    </citation>
    <scope>NUCLEOTIDE SEQUENCE [LARGE SCALE GENOMIC DNA]</scope>
    <source>
        <strain evidence="3">SpSt-97</strain>
    </source>
</reference>
<dbReference type="EMBL" id="DTPI01000030">
    <property type="protein sequence ID" value="HGE66511.1"/>
    <property type="molecule type" value="Genomic_DNA"/>
</dbReference>
<comment type="caution">
    <text evidence="3">The sequence shown here is derived from an EMBL/GenBank/DDBJ whole genome shotgun (WGS) entry which is preliminary data.</text>
</comment>
<gene>
    <name evidence="3" type="ORF">ENX77_05265</name>
</gene>
<name>A0A7C3UC87_9EURY</name>
<dbReference type="InterPro" id="IPR003672">
    <property type="entry name" value="CobN/Mg_chltase"/>
</dbReference>
<evidence type="ECO:0000259" key="2">
    <source>
        <dbReference type="Pfam" id="PF02514"/>
    </source>
</evidence>
<keyword evidence="1" id="KW-0175">Coiled coil</keyword>
<feature type="coiled-coil region" evidence="1">
    <location>
        <begin position="603"/>
        <end position="642"/>
    </location>
</feature>
<dbReference type="PANTHER" id="PTHR44119">
    <property type="entry name" value="MAGNESIUM-CHELATASE SUBUNIT CHLH, CHLOROPLASTIC"/>
    <property type="match status" value="1"/>
</dbReference>
<feature type="domain" description="CobN/magnesium chelatase" evidence="2">
    <location>
        <begin position="147"/>
        <end position="1154"/>
    </location>
</feature>